<dbReference type="KEGG" id="ccac:CcaHIS019_0101310"/>
<evidence type="ECO:0000313" key="19">
    <source>
        <dbReference type="Proteomes" id="UP001233271"/>
    </source>
</evidence>
<evidence type="ECO:0000256" key="13">
    <source>
        <dbReference type="ARBA" id="ARBA00060700"/>
    </source>
</evidence>
<dbReference type="AlphaFoldDB" id="A0AA48L1S5"/>
<dbReference type="PROSITE" id="PS51747">
    <property type="entry name" value="CYT_DCMP_DEAMINASES_2"/>
    <property type="match status" value="1"/>
</dbReference>
<keyword evidence="9" id="KW-0862">Zinc</keyword>
<evidence type="ECO:0000256" key="1">
    <source>
        <dbReference type="ARBA" id="ARBA00001947"/>
    </source>
</evidence>
<evidence type="ECO:0000256" key="4">
    <source>
        <dbReference type="ARBA" id="ARBA00006576"/>
    </source>
</evidence>
<keyword evidence="10" id="KW-0539">Nucleus</keyword>
<feature type="domain" description="CMP/dCMP-type deaminase" evidence="17">
    <location>
        <begin position="6"/>
        <end position="124"/>
    </location>
</feature>
<dbReference type="GeneID" id="85491284"/>
<dbReference type="RefSeq" id="XP_060452679.1">
    <property type="nucleotide sequence ID" value="XM_060596912.1"/>
</dbReference>
<gene>
    <name evidence="18" type="primary">FCY1</name>
    <name evidence="18" type="ORF">CcaverHIS019_0101310</name>
</gene>
<dbReference type="InterPro" id="IPR002125">
    <property type="entry name" value="CMP_dCMP_dom"/>
</dbReference>
<dbReference type="GO" id="GO:0046872">
    <property type="term" value="F:metal ion binding"/>
    <property type="evidence" value="ECO:0007669"/>
    <property type="project" value="UniProtKB-KW"/>
</dbReference>
<evidence type="ECO:0000256" key="10">
    <source>
        <dbReference type="ARBA" id="ARBA00023242"/>
    </source>
</evidence>
<dbReference type="CDD" id="cd01285">
    <property type="entry name" value="nucleoside_deaminase"/>
    <property type="match status" value="1"/>
</dbReference>
<evidence type="ECO:0000256" key="8">
    <source>
        <dbReference type="ARBA" id="ARBA00022801"/>
    </source>
</evidence>
<comment type="subunit">
    <text evidence="5">Homodimer.</text>
</comment>
<evidence type="ECO:0000256" key="11">
    <source>
        <dbReference type="ARBA" id="ARBA00050113"/>
    </source>
</evidence>
<dbReference type="InterPro" id="IPR016193">
    <property type="entry name" value="Cytidine_deaminase-like"/>
</dbReference>
<dbReference type="GO" id="GO:0005634">
    <property type="term" value="C:nucleus"/>
    <property type="evidence" value="ECO:0007669"/>
    <property type="project" value="UniProtKB-SubCell"/>
</dbReference>
<name>A0AA48L1S5_9TREE</name>
<keyword evidence="6" id="KW-0963">Cytoplasm</keyword>
<dbReference type="GO" id="GO:0004131">
    <property type="term" value="F:cytosine deaminase activity"/>
    <property type="evidence" value="ECO:0007669"/>
    <property type="project" value="UniProtKB-EC"/>
</dbReference>
<dbReference type="GO" id="GO:0046087">
    <property type="term" value="P:cytidine metabolic process"/>
    <property type="evidence" value="ECO:0007669"/>
    <property type="project" value="TreeGrafter"/>
</dbReference>
<evidence type="ECO:0000313" key="18">
    <source>
        <dbReference type="EMBL" id="BEI87413.1"/>
    </source>
</evidence>
<dbReference type="GO" id="GO:0019858">
    <property type="term" value="P:cytosine metabolic process"/>
    <property type="evidence" value="ECO:0007669"/>
    <property type="project" value="TreeGrafter"/>
</dbReference>
<evidence type="ECO:0000256" key="2">
    <source>
        <dbReference type="ARBA" id="ARBA00004123"/>
    </source>
</evidence>
<evidence type="ECO:0000259" key="17">
    <source>
        <dbReference type="PROSITE" id="PS51747"/>
    </source>
</evidence>
<dbReference type="FunFam" id="3.40.140.10:FF:000016">
    <property type="entry name" value="Cytosine deaminase"/>
    <property type="match status" value="1"/>
</dbReference>
<evidence type="ECO:0000256" key="14">
    <source>
        <dbReference type="ARBA" id="ARBA00066550"/>
    </source>
</evidence>
<comment type="function">
    <text evidence="12">Catalyzes the hydrolytic deamination of cytosine to uracil or 5-methylcytosine to thymine. Is involved in the pyrimidine salvage pathway, which allows the cell to utilize cytosine for pyrimidine nucleotide synthesis.</text>
</comment>
<keyword evidence="7" id="KW-0479">Metal-binding</keyword>
<comment type="subcellular location">
    <subcellularLocation>
        <location evidence="3">Cytoplasm</location>
    </subcellularLocation>
    <subcellularLocation>
        <location evidence="2">Nucleus</location>
    </subcellularLocation>
</comment>
<dbReference type="SUPFAM" id="SSF53927">
    <property type="entry name" value="Cytidine deaminase-like"/>
    <property type="match status" value="1"/>
</dbReference>
<reference evidence="18" key="1">
    <citation type="journal article" date="2023" name="BMC Genomics">
        <title>Chromosome-level genome assemblies of Cutaneotrichosporon spp. (Trichosporonales, Basidiomycota) reveal imbalanced evolution between nucleotide sequences and chromosome synteny.</title>
        <authorList>
            <person name="Kobayashi Y."/>
            <person name="Kayamori A."/>
            <person name="Aoki K."/>
            <person name="Shiwa Y."/>
            <person name="Matsutani M."/>
            <person name="Fujita N."/>
            <person name="Sugita T."/>
            <person name="Iwasaki W."/>
            <person name="Tanaka N."/>
            <person name="Takashima M."/>
        </authorList>
    </citation>
    <scope>NUCLEOTIDE SEQUENCE</scope>
    <source>
        <strain evidence="18">HIS019</strain>
    </source>
</reference>
<evidence type="ECO:0000256" key="3">
    <source>
        <dbReference type="ARBA" id="ARBA00004496"/>
    </source>
</evidence>
<dbReference type="GO" id="GO:0008835">
    <property type="term" value="F:diaminohydroxyphosphoribosylaminopyrimidine deaminase activity"/>
    <property type="evidence" value="ECO:0007669"/>
    <property type="project" value="TreeGrafter"/>
</dbReference>
<protein>
    <recommendedName>
        <fullName evidence="15">Cytosine deaminase</fullName>
        <ecNumber evidence="14">3.5.4.1</ecNumber>
    </recommendedName>
    <alternativeName>
        <fullName evidence="16">Cytosine aminohydrolase</fullName>
    </alternativeName>
</protein>
<comment type="cofactor">
    <cofactor evidence="1">
        <name>Zn(2+)</name>
        <dbReference type="ChEBI" id="CHEBI:29105"/>
    </cofactor>
</comment>
<evidence type="ECO:0000256" key="5">
    <source>
        <dbReference type="ARBA" id="ARBA00011738"/>
    </source>
</evidence>
<organism evidence="18 19">
    <name type="scientific">Cutaneotrichosporon cavernicola</name>
    <dbReference type="NCBI Taxonomy" id="279322"/>
    <lineage>
        <taxon>Eukaryota</taxon>
        <taxon>Fungi</taxon>
        <taxon>Dikarya</taxon>
        <taxon>Basidiomycota</taxon>
        <taxon>Agaricomycotina</taxon>
        <taxon>Tremellomycetes</taxon>
        <taxon>Trichosporonales</taxon>
        <taxon>Trichosporonaceae</taxon>
        <taxon>Cutaneotrichosporon</taxon>
    </lineage>
</organism>
<dbReference type="GO" id="GO:0005737">
    <property type="term" value="C:cytoplasm"/>
    <property type="evidence" value="ECO:0007669"/>
    <property type="project" value="UniProtKB-SubCell"/>
</dbReference>
<dbReference type="EC" id="3.5.4.1" evidence="14"/>
<dbReference type="EMBL" id="AP028212">
    <property type="protein sequence ID" value="BEI87413.1"/>
    <property type="molecule type" value="Genomic_DNA"/>
</dbReference>
<proteinExistence type="inferred from homology"/>
<keyword evidence="8" id="KW-0378">Hydrolase</keyword>
<evidence type="ECO:0000256" key="15">
    <source>
        <dbReference type="ARBA" id="ARBA00074321"/>
    </source>
</evidence>
<dbReference type="Pfam" id="PF00383">
    <property type="entry name" value="dCMP_cyt_deam_1"/>
    <property type="match status" value="1"/>
</dbReference>
<keyword evidence="19" id="KW-1185">Reference proteome</keyword>
<comment type="similarity">
    <text evidence="4">Belongs to the cytidine and deoxycytidylate deaminase family.</text>
</comment>
<dbReference type="Proteomes" id="UP001233271">
    <property type="component" value="Chromosome 1"/>
</dbReference>
<evidence type="ECO:0000256" key="12">
    <source>
        <dbReference type="ARBA" id="ARBA00056232"/>
    </source>
</evidence>
<evidence type="ECO:0000256" key="9">
    <source>
        <dbReference type="ARBA" id="ARBA00022833"/>
    </source>
</evidence>
<dbReference type="GO" id="GO:0008655">
    <property type="term" value="P:pyrimidine-containing compound salvage"/>
    <property type="evidence" value="ECO:0007669"/>
    <property type="project" value="TreeGrafter"/>
</dbReference>
<evidence type="ECO:0000256" key="7">
    <source>
        <dbReference type="ARBA" id="ARBA00022723"/>
    </source>
</evidence>
<accession>A0AA48L1S5</accession>
<evidence type="ECO:0000256" key="16">
    <source>
        <dbReference type="ARBA" id="ARBA00084039"/>
    </source>
</evidence>
<sequence length="159" mass="17454">MQVTADRYAEFMKIAHEQALKGLNEGGIPIGAAVVHLPTGKVLARGHNQRVQMNSNIRHGEMDALENMGRVDAGVLRECAMFTTLSPCYMCSGTCVLYKIPLIVMAENNNFVGGEDLLASKGVEIVNLRDKEITAMMRDWIASDRGRAVWDEDIGEVSS</sequence>
<dbReference type="PANTHER" id="PTHR11079:SF190">
    <property type="entry name" value="CYTOSINE DEAMINASE"/>
    <property type="match status" value="1"/>
</dbReference>
<evidence type="ECO:0000256" key="6">
    <source>
        <dbReference type="ARBA" id="ARBA00022490"/>
    </source>
</evidence>
<comment type="pathway">
    <text evidence="13">Pyrimidine metabolism; UMP biosynthesis via salvage pathway; uracil from cytosine: step 1/1.</text>
</comment>
<dbReference type="Gene3D" id="3.40.140.10">
    <property type="entry name" value="Cytidine Deaminase, domain 2"/>
    <property type="match status" value="1"/>
</dbReference>
<comment type="catalytic activity">
    <reaction evidence="11">
        <text>cytosine + H2O + H(+) = uracil + NH4(+)</text>
        <dbReference type="Rhea" id="RHEA:20605"/>
        <dbReference type="ChEBI" id="CHEBI:15377"/>
        <dbReference type="ChEBI" id="CHEBI:15378"/>
        <dbReference type="ChEBI" id="CHEBI:16040"/>
        <dbReference type="ChEBI" id="CHEBI:17568"/>
        <dbReference type="ChEBI" id="CHEBI:28938"/>
        <dbReference type="EC" id="3.5.4.1"/>
    </reaction>
</comment>
<dbReference type="PANTHER" id="PTHR11079">
    <property type="entry name" value="CYTOSINE DEAMINASE FAMILY MEMBER"/>
    <property type="match status" value="1"/>
</dbReference>